<dbReference type="RefSeq" id="WP_147052111.1">
    <property type="nucleotide sequence ID" value="NZ_CP042437.1"/>
</dbReference>
<accession>A0A5B8VWG4</accession>
<sequence>MKKLTLFFWLMVTVHCGFAQNNAKPAKGTTLPDIATIKANLDQQFTSRDFAKLWTKTTNDCIYGFIGDQYQRIRVKFISVKKMPGTNIYTVAGKSMVKTNICDFKGTIAIINVSKLENISYGVDDRYKNKGIKGQFVIKGNYIFAETKGQPHSGIFEGNFKTSFYLDRSNNIIYDDIDLDADGYTNNEFTGNWKMYNSNFIQRCNWGDFRVPNCGDLDIGAGEFSPNNKYLKYGWQSVRDAYVGNKPNSKMALKTEKGEWWK</sequence>
<reference evidence="2 3" key="1">
    <citation type="journal article" date="2013" name="J. Microbiol.">
        <title>Mucilaginibacter ginsenosidivorax sp. nov., with ginsenoside converting activity isolated from sediment.</title>
        <authorList>
            <person name="Kim J.K."/>
            <person name="Choi T.E."/>
            <person name="Liu Q.M."/>
            <person name="Park H.Y."/>
            <person name="Yi T.H."/>
            <person name="Yoon M.H."/>
            <person name="Kim S.C."/>
            <person name="Im W.T."/>
        </authorList>
    </citation>
    <scope>NUCLEOTIDE SEQUENCE [LARGE SCALE GENOMIC DNA]</scope>
    <source>
        <strain evidence="2 3">KHI28</strain>
    </source>
</reference>
<keyword evidence="1" id="KW-0732">Signal</keyword>
<dbReference type="AlphaFoldDB" id="A0A5B8VWG4"/>
<evidence type="ECO:0000256" key="1">
    <source>
        <dbReference type="SAM" id="SignalP"/>
    </source>
</evidence>
<dbReference type="OrthoDB" id="880022at2"/>
<organism evidence="2 3">
    <name type="scientific">Mucilaginibacter ginsenosidivorax</name>
    <dbReference type="NCBI Taxonomy" id="862126"/>
    <lineage>
        <taxon>Bacteria</taxon>
        <taxon>Pseudomonadati</taxon>
        <taxon>Bacteroidota</taxon>
        <taxon>Sphingobacteriia</taxon>
        <taxon>Sphingobacteriales</taxon>
        <taxon>Sphingobacteriaceae</taxon>
        <taxon>Mucilaginibacter</taxon>
    </lineage>
</organism>
<gene>
    <name evidence="2" type="ORF">FSB76_02960</name>
</gene>
<evidence type="ECO:0000313" key="3">
    <source>
        <dbReference type="Proteomes" id="UP000321362"/>
    </source>
</evidence>
<dbReference type="KEGG" id="mgk:FSB76_02960"/>
<dbReference type="Proteomes" id="UP000321362">
    <property type="component" value="Chromosome"/>
</dbReference>
<name>A0A5B8VWG4_9SPHI</name>
<dbReference type="EMBL" id="CP042437">
    <property type="protein sequence ID" value="QEC74955.1"/>
    <property type="molecule type" value="Genomic_DNA"/>
</dbReference>
<protein>
    <submittedName>
        <fullName evidence="2">Uncharacterized protein</fullName>
    </submittedName>
</protein>
<proteinExistence type="predicted"/>
<keyword evidence="3" id="KW-1185">Reference proteome</keyword>
<feature type="signal peptide" evidence="1">
    <location>
        <begin position="1"/>
        <end position="19"/>
    </location>
</feature>
<evidence type="ECO:0000313" key="2">
    <source>
        <dbReference type="EMBL" id="QEC74955.1"/>
    </source>
</evidence>
<feature type="chain" id="PRO_5023054771" evidence="1">
    <location>
        <begin position="20"/>
        <end position="262"/>
    </location>
</feature>